<keyword evidence="4" id="KW-1185">Reference proteome</keyword>
<dbReference type="Gene3D" id="6.10.250.2410">
    <property type="match status" value="1"/>
</dbReference>
<evidence type="ECO:0000256" key="1">
    <source>
        <dbReference type="ARBA" id="ARBA00022829"/>
    </source>
</evidence>
<dbReference type="EMBL" id="PHNF01000001">
    <property type="protein sequence ID" value="PPE06786.1"/>
    <property type="molecule type" value="Genomic_DNA"/>
</dbReference>
<dbReference type="PANTHER" id="PTHR33969:SF2">
    <property type="entry name" value="SEGREGATION AND CONDENSATION PROTEIN A"/>
    <property type="match status" value="1"/>
</dbReference>
<protein>
    <recommendedName>
        <fullName evidence="2">Segregation and condensation protein A</fullName>
    </recommendedName>
</protein>
<dbReference type="Proteomes" id="UP000239785">
    <property type="component" value="Unassembled WGS sequence"/>
</dbReference>
<sequence length="277" mass="32653">MKHWDELTIDNFSGPLDILWNMIKDKKIDIQQVQLIDIVDQYLSYINSQQKLDIEIASEYLVMASQLIELKSRKLLPEQNQVTDEDDLQFDDLIEQITQYGQIKELTNFFYNKQDEYLVSFSKPKSKQSFKKFLEKGDEEDIEILNIDLEEFANIFKNAMERRQEGDFLNDDGFWDEEDGYDPNHQEIISPQIIAKSIVSRMKTNKRKSWKLEEVIIDYEVSLMNIISTFLAILDLVRHQLATITQKEETLEFTFTESVIEDEALLKVIEEAVTDEQ</sequence>
<evidence type="ECO:0000313" key="4">
    <source>
        <dbReference type="Proteomes" id="UP000239785"/>
    </source>
</evidence>
<organism evidence="3 4">
    <name type="scientific">Mesoplasma corruscae</name>
    <dbReference type="NCBI Taxonomy" id="216874"/>
    <lineage>
        <taxon>Bacteria</taxon>
        <taxon>Bacillati</taxon>
        <taxon>Mycoplasmatota</taxon>
        <taxon>Mollicutes</taxon>
        <taxon>Entomoplasmatales</taxon>
        <taxon>Entomoplasmataceae</taxon>
        <taxon>Mesoplasma</taxon>
    </lineage>
</organism>
<dbReference type="Pfam" id="PF02616">
    <property type="entry name" value="SMC_ScpA"/>
    <property type="match status" value="1"/>
</dbReference>
<dbReference type="OrthoDB" id="9811016at2"/>
<dbReference type="GO" id="GO:0007059">
    <property type="term" value="P:chromosome segregation"/>
    <property type="evidence" value="ECO:0007669"/>
    <property type="project" value="UniProtKB-KW"/>
</dbReference>
<dbReference type="PANTHER" id="PTHR33969">
    <property type="entry name" value="SEGREGATION AND CONDENSATION PROTEIN A"/>
    <property type="match status" value="1"/>
</dbReference>
<accession>A0A2S5RHH7</accession>
<evidence type="ECO:0000256" key="2">
    <source>
        <dbReference type="ARBA" id="ARBA00044777"/>
    </source>
</evidence>
<dbReference type="RefSeq" id="WP_104207949.1">
    <property type="nucleotide sequence ID" value="NZ_PHNF01000001.1"/>
</dbReference>
<dbReference type="InterPro" id="IPR003768">
    <property type="entry name" value="ScpA"/>
</dbReference>
<dbReference type="AlphaFoldDB" id="A0A2S5RHH7"/>
<keyword evidence="1" id="KW-0159">Chromosome partition</keyword>
<name>A0A2S5RHH7_9MOLU</name>
<evidence type="ECO:0000313" key="3">
    <source>
        <dbReference type="EMBL" id="PPE06786.1"/>
    </source>
</evidence>
<comment type="caution">
    <text evidence="3">The sequence shown here is derived from an EMBL/GenBank/DDBJ whole genome shotgun (WGS) entry which is preliminary data.</text>
</comment>
<proteinExistence type="predicted"/>
<gene>
    <name evidence="3" type="primary">scpA</name>
    <name evidence="3" type="ORF">MCORR_v1c04170</name>
</gene>
<reference evidence="3 4" key="1">
    <citation type="submission" date="2017-11" db="EMBL/GenBank/DDBJ databases">
        <title>Genome sequence of Mesoplasma corruscae ELCA-2 (ATCC 49579).</title>
        <authorList>
            <person name="Lo W.-S."/>
            <person name="Kuo C.-H."/>
        </authorList>
    </citation>
    <scope>NUCLEOTIDE SEQUENCE [LARGE SCALE GENOMIC DNA]</scope>
    <source>
        <strain evidence="3 4">ELCA-2</strain>
    </source>
</reference>